<dbReference type="InterPro" id="IPR014757">
    <property type="entry name" value="Tscrpt_reg_IclR_C"/>
</dbReference>
<dbReference type="Pfam" id="PF01614">
    <property type="entry name" value="IclR_C"/>
    <property type="match status" value="1"/>
</dbReference>
<dbReference type="GO" id="GO:0045892">
    <property type="term" value="P:negative regulation of DNA-templated transcription"/>
    <property type="evidence" value="ECO:0007669"/>
    <property type="project" value="UniProtKB-ARBA"/>
</dbReference>
<name>A0A429X1D6_SIMTE</name>
<keyword evidence="2" id="KW-0238">DNA-binding</keyword>
<dbReference type="RefSeq" id="WP_120119612.1">
    <property type="nucleotide sequence ID" value="NZ_QYTW02000037.1"/>
</dbReference>
<comment type="caution">
    <text evidence="6">The sequence shown here is derived from an EMBL/GenBank/DDBJ whole genome shotgun (WGS) entry which is preliminary data.</text>
</comment>
<dbReference type="InterPro" id="IPR036388">
    <property type="entry name" value="WH-like_DNA-bd_sf"/>
</dbReference>
<sequence length="262" mass="29180">MIASVRRACAIISCFTSDEPVMGNAEIAEKLGLSRSTTHHLITTLCNEGVLMRDADRKYRLGWKLLEWNNSVMFQQEFYNRAMPLVKELTNRFKGTAHIGMFDQGDVVFVLRISSEDADSVPTYLGARKPAYCTSAGKALLAYNDAYLHETIDKGLSQQGPNTITDIRILKKDLGTVRQQGYSVSNNENDTCTYAIAAPIMSYSGETIASVNLVGPTGYMKSLHRRHIIQSVVNTAKAISRELGYIEVKSSDKEYSNKLKYS</sequence>
<dbReference type="InterPro" id="IPR036390">
    <property type="entry name" value="WH_DNA-bd_sf"/>
</dbReference>
<accession>A0A429X1D6</accession>
<dbReference type="Pfam" id="PF09339">
    <property type="entry name" value="HTH_IclR"/>
    <property type="match status" value="1"/>
</dbReference>
<evidence type="ECO:0000259" key="5">
    <source>
        <dbReference type="PROSITE" id="PS51078"/>
    </source>
</evidence>
<organism evidence="6 7">
    <name type="scientific">Siminovitchia terrae</name>
    <name type="common">Bacillus terrae</name>
    <dbReference type="NCBI Taxonomy" id="1914933"/>
    <lineage>
        <taxon>Bacteria</taxon>
        <taxon>Bacillati</taxon>
        <taxon>Bacillota</taxon>
        <taxon>Bacilli</taxon>
        <taxon>Bacillales</taxon>
        <taxon>Bacillaceae</taxon>
        <taxon>Siminovitchia</taxon>
    </lineage>
</organism>
<protein>
    <submittedName>
        <fullName evidence="6">IclR family transcriptional regulator</fullName>
    </submittedName>
</protein>
<evidence type="ECO:0000256" key="3">
    <source>
        <dbReference type="ARBA" id="ARBA00023163"/>
    </source>
</evidence>
<dbReference type="EMBL" id="QYTW02000037">
    <property type="protein sequence ID" value="RST57281.1"/>
    <property type="molecule type" value="Genomic_DNA"/>
</dbReference>
<keyword evidence="3" id="KW-0804">Transcription</keyword>
<feature type="domain" description="IclR-ED" evidence="5">
    <location>
        <begin position="64"/>
        <end position="245"/>
    </location>
</feature>
<dbReference type="SUPFAM" id="SSF55781">
    <property type="entry name" value="GAF domain-like"/>
    <property type="match status" value="1"/>
</dbReference>
<dbReference type="Gene3D" id="3.30.450.40">
    <property type="match status" value="1"/>
</dbReference>
<dbReference type="InterPro" id="IPR029016">
    <property type="entry name" value="GAF-like_dom_sf"/>
</dbReference>
<gene>
    <name evidence="6" type="ORF">D5F11_023400</name>
</gene>
<dbReference type="PANTHER" id="PTHR30136">
    <property type="entry name" value="HELIX-TURN-HELIX TRANSCRIPTIONAL REGULATOR, ICLR FAMILY"/>
    <property type="match status" value="1"/>
</dbReference>
<proteinExistence type="predicted"/>
<dbReference type="PROSITE" id="PS51077">
    <property type="entry name" value="HTH_ICLR"/>
    <property type="match status" value="1"/>
</dbReference>
<evidence type="ECO:0000313" key="6">
    <source>
        <dbReference type="EMBL" id="RST57281.1"/>
    </source>
</evidence>
<dbReference type="InterPro" id="IPR050707">
    <property type="entry name" value="HTH_MetabolicPath_Reg"/>
</dbReference>
<reference evidence="6 7" key="1">
    <citation type="submission" date="2018-12" db="EMBL/GenBank/DDBJ databases">
        <authorList>
            <person name="Sun L."/>
            <person name="Chen Z."/>
        </authorList>
    </citation>
    <scope>NUCLEOTIDE SEQUENCE [LARGE SCALE GENOMIC DNA]</scope>
    <source>
        <strain evidence="6 7">LMG 29736</strain>
    </source>
</reference>
<dbReference type="AlphaFoldDB" id="A0A429X1D6"/>
<evidence type="ECO:0000256" key="1">
    <source>
        <dbReference type="ARBA" id="ARBA00023015"/>
    </source>
</evidence>
<dbReference type="Proteomes" id="UP000287296">
    <property type="component" value="Unassembled WGS sequence"/>
</dbReference>
<evidence type="ECO:0000313" key="7">
    <source>
        <dbReference type="Proteomes" id="UP000287296"/>
    </source>
</evidence>
<dbReference type="PROSITE" id="PS51078">
    <property type="entry name" value="ICLR_ED"/>
    <property type="match status" value="1"/>
</dbReference>
<evidence type="ECO:0000256" key="2">
    <source>
        <dbReference type="ARBA" id="ARBA00023125"/>
    </source>
</evidence>
<dbReference type="SUPFAM" id="SSF46785">
    <property type="entry name" value="Winged helix' DNA-binding domain"/>
    <property type="match status" value="1"/>
</dbReference>
<dbReference type="SMART" id="SM00346">
    <property type="entry name" value="HTH_ICLR"/>
    <property type="match status" value="1"/>
</dbReference>
<dbReference type="GO" id="GO:0003700">
    <property type="term" value="F:DNA-binding transcription factor activity"/>
    <property type="evidence" value="ECO:0007669"/>
    <property type="project" value="TreeGrafter"/>
</dbReference>
<feature type="domain" description="HTH iclR-type" evidence="4">
    <location>
        <begin position="2"/>
        <end position="63"/>
    </location>
</feature>
<evidence type="ECO:0000259" key="4">
    <source>
        <dbReference type="PROSITE" id="PS51077"/>
    </source>
</evidence>
<dbReference type="InterPro" id="IPR005471">
    <property type="entry name" value="Tscrpt_reg_IclR_N"/>
</dbReference>
<dbReference type="PANTHER" id="PTHR30136:SF35">
    <property type="entry name" value="HTH-TYPE TRANSCRIPTIONAL REGULATOR RV1719"/>
    <property type="match status" value="1"/>
</dbReference>
<dbReference type="OrthoDB" id="9778379at2"/>
<dbReference type="Gene3D" id="1.10.10.10">
    <property type="entry name" value="Winged helix-like DNA-binding domain superfamily/Winged helix DNA-binding domain"/>
    <property type="match status" value="1"/>
</dbReference>
<keyword evidence="1" id="KW-0805">Transcription regulation</keyword>
<dbReference type="GO" id="GO:0003677">
    <property type="term" value="F:DNA binding"/>
    <property type="evidence" value="ECO:0007669"/>
    <property type="project" value="UniProtKB-KW"/>
</dbReference>